<keyword evidence="3" id="KW-1185">Reference proteome</keyword>
<sequence>MHMSDNLLEQILHSVARRMKEDFEATRAFQHKGGMGTSREGIFHTFAASHLPGHVEALHNAEIISVNGQRSAQCDTVICDRSTPPLLDSGGYAVVPNECVYGLVEVKSSLDGDGLRQDCEKIRKAKSLPKVAYQKNLGGQRRQAPDDFKPFPTVGMIFAFNSIDPESLGTHFAEWCSEHDRSQCPDAIWLLGKGYLGWLSPDEEALCPSKPGTNLHLVNPVPDGDIIYPLAMYMNVAFATAWMPPFDLMAYASSELGDSRKCWTEMADAGDDEVP</sequence>
<evidence type="ECO:0000313" key="2">
    <source>
        <dbReference type="EMBL" id="BCL27115.1"/>
    </source>
</evidence>
<evidence type="ECO:0000259" key="1">
    <source>
        <dbReference type="Pfam" id="PF20247"/>
    </source>
</evidence>
<gene>
    <name evidence="2" type="ORF">GCM10017557_19740</name>
</gene>
<dbReference type="Pfam" id="PF20247">
    <property type="entry name" value="DUF6602"/>
    <property type="match status" value="1"/>
</dbReference>
<dbReference type="EMBL" id="AP023440">
    <property type="protein sequence ID" value="BCL27115.1"/>
    <property type="molecule type" value="Genomic_DNA"/>
</dbReference>
<protein>
    <recommendedName>
        <fullName evidence="1">DUF6602 domain-containing protein</fullName>
    </recommendedName>
</protein>
<organism evidence="2 3">
    <name type="scientific">Streptomyces aurantiacus</name>
    <dbReference type="NCBI Taxonomy" id="47760"/>
    <lineage>
        <taxon>Bacteria</taxon>
        <taxon>Bacillati</taxon>
        <taxon>Actinomycetota</taxon>
        <taxon>Actinomycetes</taxon>
        <taxon>Kitasatosporales</taxon>
        <taxon>Streptomycetaceae</taxon>
        <taxon>Streptomyces</taxon>
        <taxon>Streptomyces aurantiacus group</taxon>
    </lineage>
</organism>
<reference evidence="2 3" key="1">
    <citation type="journal article" date="2014" name="Int. J. Syst. Evol. Microbiol.">
        <title>Complete genome sequence of Corynebacterium casei LMG S-19264T (=DSM 44701T), isolated from a smear-ripened cheese.</title>
        <authorList>
            <consortium name="US DOE Joint Genome Institute (JGI-PGF)"/>
            <person name="Walter F."/>
            <person name="Albersmeier A."/>
            <person name="Kalinowski J."/>
            <person name="Ruckert C."/>
        </authorList>
    </citation>
    <scope>NUCLEOTIDE SEQUENCE [LARGE SCALE GENOMIC DNA]</scope>
    <source>
        <strain evidence="2 3">JCM 4677</strain>
    </source>
</reference>
<feature type="domain" description="DUF6602" evidence="1">
    <location>
        <begin position="26"/>
        <end position="128"/>
    </location>
</feature>
<dbReference type="CDD" id="cd21173">
    <property type="entry name" value="NucC-like"/>
    <property type="match status" value="1"/>
</dbReference>
<evidence type="ECO:0000313" key="3">
    <source>
        <dbReference type="Proteomes" id="UP000516444"/>
    </source>
</evidence>
<dbReference type="InterPro" id="IPR046537">
    <property type="entry name" value="DUF6602"/>
</dbReference>
<dbReference type="KEGG" id="sgm:GCM10017557_19740"/>
<name>A0A7G1P218_9ACTN</name>
<accession>A0A7G1P218</accession>
<proteinExistence type="predicted"/>
<dbReference type="AlphaFoldDB" id="A0A7G1P218"/>
<dbReference type="Proteomes" id="UP000516444">
    <property type="component" value="Chromosome"/>
</dbReference>